<dbReference type="Proteomes" id="UP000269945">
    <property type="component" value="Unassembled WGS sequence"/>
</dbReference>
<feature type="region of interest" description="Disordered" evidence="1">
    <location>
        <begin position="1"/>
        <end position="51"/>
    </location>
</feature>
<dbReference type="EMBL" id="CYRY02018169">
    <property type="protein sequence ID" value="VCW96494.1"/>
    <property type="molecule type" value="Genomic_DNA"/>
</dbReference>
<sequence length="51" mass="5341">MCRPHPGRQGRPAQHQLRARKDGRSPALLQGAQNGGRGGPGERAGVVKTTA</sequence>
<organism evidence="2 3">
    <name type="scientific">Gulo gulo</name>
    <name type="common">Wolverine</name>
    <name type="synonym">Gluton</name>
    <dbReference type="NCBI Taxonomy" id="48420"/>
    <lineage>
        <taxon>Eukaryota</taxon>
        <taxon>Metazoa</taxon>
        <taxon>Chordata</taxon>
        <taxon>Craniata</taxon>
        <taxon>Vertebrata</taxon>
        <taxon>Euteleostomi</taxon>
        <taxon>Mammalia</taxon>
        <taxon>Eutheria</taxon>
        <taxon>Laurasiatheria</taxon>
        <taxon>Carnivora</taxon>
        <taxon>Caniformia</taxon>
        <taxon>Musteloidea</taxon>
        <taxon>Mustelidae</taxon>
        <taxon>Guloninae</taxon>
        <taxon>Gulo</taxon>
    </lineage>
</organism>
<comment type="caution">
    <text evidence="2">The sequence shown here is derived from an EMBL/GenBank/DDBJ whole genome shotgun (WGS) entry which is preliminary data.</text>
</comment>
<dbReference type="AlphaFoldDB" id="A0A9X9LU90"/>
<evidence type="ECO:0000256" key="1">
    <source>
        <dbReference type="SAM" id="MobiDB-lite"/>
    </source>
</evidence>
<feature type="compositionally biased region" description="Gly residues" evidence="1">
    <location>
        <begin position="33"/>
        <end position="42"/>
    </location>
</feature>
<protein>
    <submittedName>
        <fullName evidence="2">Uncharacterized protein</fullName>
    </submittedName>
</protein>
<accession>A0A9X9LU90</accession>
<evidence type="ECO:0000313" key="2">
    <source>
        <dbReference type="EMBL" id="VCW96494.1"/>
    </source>
</evidence>
<name>A0A9X9LU90_GULGU</name>
<keyword evidence="3" id="KW-1185">Reference proteome</keyword>
<proteinExistence type="predicted"/>
<reference evidence="2 3" key="1">
    <citation type="submission" date="2018-10" db="EMBL/GenBank/DDBJ databases">
        <authorList>
            <person name="Ekblom R."/>
            <person name="Jareborg N."/>
        </authorList>
    </citation>
    <scope>NUCLEOTIDE SEQUENCE [LARGE SCALE GENOMIC DNA]</scope>
    <source>
        <tissue evidence="2">Muscle</tissue>
    </source>
</reference>
<evidence type="ECO:0000313" key="3">
    <source>
        <dbReference type="Proteomes" id="UP000269945"/>
    </source>
</evidence>
<gene>
    <name evidence="2" type="ORF">BN2614_LOCUS2</name>
</gene>